<dbReference type="Proteomes" id="UP001271007">
    <property type="component" value="Unassembled WGS sequence"/>
</dbReference>
<name>A0AAJ0GE74_9PEZI</name>
<keyword evidence="2" id="KW-1185">Reference proteome</keyword>
<protein>
    <submittedName>
        <fullName evidence="1">Uncharacterized protein</fullName>
    </submittedName>
</protein>
<gene>
    <name evidence="1" type="ORF">LTR09_003042</name>
</gene>
<organism evidence="1 2">
    <name type="scientific">Extremus antarcticus</name>
    <dbReference type="NCBI Taxonomy" id="702011"/>
    <lineage>
        <taxon>Eukaryota</taxon>
        <taxon>Fungi</taxon>
        <taxon>Dikarya</taxon>
        <taxon>Ascomycota</taxon>
        <taxon>Pezizomycotina</taxon>
        <taxon>Dothideomycetes</taxon>
        <taxon>Dothideomycetidae</taxon>
        <taxon>Mycosphaerellales</taxon>
        <taxon>Extremaceae</taxon>
        <taxon>Extremus</taxon>
    </lineage>
</organism>
<evidence type="ECO:0000313" key="1">
    <source>
        <dbReference type="EMBL" id="KAK3055808.1"/>
    </source>
</evidence>
<comment type="caution">
    <text evidence="1">The sequence shown here is derived from an EMBL/GenBank/DDBJ whole genome shotgun (WGS) entry which is preliminary data.</text>
</comment>
<evidence type="ECO:0000313" key="2">
    <source>
        <dbReference type="Proteomes" id="UP001271007"/>
    </source>
</evidence>
<sequence>MAATPTEQQALAEEHNTTNCPLLCLPAELRIQIEEYATSCSNDPKSWASLQTDLHPNTTHAGYLQTCRLLRTEMLPLYLNTPELYFQCYPQPIGATALFTRHVPIIKRWVELVIAERDVSRDKLGVSVMLGRSVDKAQQDVEVSFSA</sequence>
<reference evidence="1" key="1">
    <citation type="submission" date="2023-04" db="EMBL/GenBank/DDBJ databases">
        <title>Black Yeasts Isolated from many extreme environments.</title>
        <authorList>
            <person name="Coleine C."/>
            <person name="Stajich J.E."/>
            <person name="Selbmann L."/>
        </authorList>
    </citation>
    <scope>NUCLEOTIDE SEQUENCE</scope>
    <source>
        <strain evidence="1">CCFEE 5312</strain>
    </source>
</reference>
<accession>A0AAJ0GE74</accession>
<proteinExistence type="predicted"/>
<dbReference type="AlphaFoldDB" id="A0AAJ0GE74"/>
<dbReference type="EMBL" id="JAWDJX010000007">
    <property type="protein sequence ID" value="KAK3055808.1"/>
    <property type="molecule type" value="Genomic_DNA"/>
</dbReference>